<accession>A0AAV6YES4</accession>
<feature type="compositionally biased region" description="Pro residues" evidence="3">
    <location>
        <begin position="1"/>
        <end position="10"/>
    </location>
</feature>
<proteinExistence type="predicted"/>
<dbReference type="InterPro" id="IPR036390">
    <property type="entry name" value="WH_DNA-bd_sf"/>
</dbReference>
<comment type="caution">
    <text evidence="5">The sequence shown here is derived from an EMBL/GenBank/DDBJ whole genome shotgun (WGS) entry which is preliminary data.</text>
</comment>
<dbReference type="InterPro" id="IPR006630">
    <property type="entry name" value="La_HTH"/>
</dbReference>
<evidence type="ECO:0000256" key="2">
    <source>
        <dbReference type="PROSITE-ProRule" id="PRU00332"/>
    </source>
</evidence>
<dbReference type="SMART" id="SM00715">
    <property type="entry name" value="LA"/>
    <property type="match status" value="1"/>
</dbReference>
<dbReference type="Pfam" id="PF05383">
    <property type="entry name" value="La"/>
    <property type="match status" value="1"/>
</dbReference>
<dbReference type="PANTHER" id="PTHR22792">
    <property type="entry name" value="LUPUS LA PROTEIN-RELATED"/>
    <property type="match status" value="1"/>
</dbReference>
<dbReference type="AlphaFoldDB" id="A0AAV6YES4"/>
<protein>
    <recommendedName>
        <fullName evidence="4">HTH La-type RNA-binding domain-containing protein</fullName>
    </recommendedName>
</protein>
<dbReference type="InterPro" id="IPR036388">
    <property type="entry name" value="WH-like_DNA-bd_sf"/>
</dbReference>
<feature type="compositionally biased region" description="Polar residues" evidence="3">
    <location>
        <begin position="67"/>
        <end position="103"/>
    </location>
</feature>
<feature type="compositionally biased region" description="Basic and acidic residues" evidence="3">
    <location>
        <begin position="296"/>
        <end position="305"/>
    </location>
</feature>
<sequence length="545" mass="57107">MVTDHSPPPATAAAAAPVAAANGGGGGVNSPQSQRRSLPSPWASVVRGESDQISSPTAAAAAASTPGVSMSPPTENASASDNSVIESSGSEAQPESSDVNGDSNAGRPRRPAWNRPVNGVVEPGSVMGGAVSWPALSESTRPVPRSSLDNSRPVVDGSASPSQAPIISQPPQRPANNNAHANSNANNPMPTRPRSRNRGGGGSGGGGSSSGGGPSQNTFNRTSPPVPPPFPVFDPTYGVAPPVLDTSVRGARPVGGVGGSQSPTGNDHSSPRNNSRRGNYGPRPRGDGTFHNNHGGRRDQDRRDVPLPPQYVPPPMGYMPPPPLPPGAPFIAPQPVRVFPGPMGFDMPPPLFYVPAMSPESFRPVPIVPPVPPPMPYPIANENPLTNLIVKQIDYYFSDDNLVKDNFLRSNMDDNGWVLISLIASFRRVQQLTNDIQVILEALKFSAIVEVQGEKLRRRDEWSKWLHSSGRVNSDSGSHSPGAAPENVLATSVQELSLDDAVANANGNVEGHTEMATGRVLPEELTGHSRLANGEDTAEEVRISV</sequence>
<dbReference type="EMBL" id="WHWC01000001">
    <property type="protein sequence ID" value="KAG8389850.1"/>
    <property type="molecule type" value="Genomic_DNA"/>
</dbReference>
<reference evidence="5" key="1">
    <citation type="submission" date="2019-10" db="EMBL/GenBank/DDBJ databases">
        <authorList>
            <person name="Zhang R."/>
            <person name="Pan Y."/>
            <person name="Wang J."/>
            <person name="Ma R."/>
            <person name="Yu S."/>
        </authorList>
    </citation>
    <scope>NUCLEOTIDE SEQUENCE</scope>
    <source>
        <strain evidence="5">LA-IB0</strain>
        <tissue evidence="5">Leaf</tissue>
    </source>
</reference>
<dbReference type="FunFam" id="1.10.10.10:FF:000131">
    <property type="entry name" value="la-related protein 1B isoform X2"/>
    <property type="match status" value="1"/>
</dbReference>
<keyword evidence="6" id="KW-1185">Reference proteome</keyword>
<evidence type="ECO:0000313" key="6">
    <source>
        <dbReference type="Proteomes" id="UP000826271"/>
    </source>
</evidence>
<feature type="compositionally biased region" description="Low complexity" evidence="3">
    <location>
        <begin position="54"/>
        <end position="66"/>
    </location>
</feature>
<dbReference type="GO" id="GO:0005737">
    <property type="term" value="C:cytoplasm"/>
    <property type="evidence" value="ECO:0007669"/>
    <property type="project" value="UniProtKB-ARBA"/>
</dbReference>
<feature type="compositionally biased region" description="Pro residues" evidence="3">
    <location>
        <begin position="306"/>
        <end position="318"/>
    </location>
</feature>
<feature type="region of interest" description="Disordered" evidence="3">
    <location>
        <begin position="1"/>
        <end position="318"/>
    </location>
</feature>
<name>A0AAV6YES4_9LAMI</name>
<feature type="compositionally biased region" description="Gly residues" evidence="3">
    <location>
        <begin position="198"/>
        <end position="214"/>
    </location>
</feature>
<dbReference type="SUPFAM" id="SSF46785">
    <property type="entry name" value="Winged helix' DNA-binding domain"/>
    <property type="match status" value="1"/>
</dbReference>
<feature type="domain" description="HTH La-type RNA-binding" evidence="4">
    <location>
        <begin position="379"/>
        <end position="468"/>
    </location>
</feature>
<evidence type="ECO:0000259" key="4">
    <source>
        <dbReference type="PROSITE" id="PS50961"/>
    </source>
</evidence>
<dbReference type="InterPro" id="IPR045180">
    <property type="entry name" value="La_dom_prot"/>
</dbReference>
<evidence type="ECO:0000256" key="1">
    <source>
        <dbReference type="ARBA" id="ARBA00022884"/>
    </source>
</evidence>
<dbReference type="Proteomes" id="UP000826271">
    <property type="component" value="Unassembled WGS sequence"/>
</dbReference>
<feature type="compositionally biased region" description="Polar residues" evidence="3">
    <location>
        <begin position="260"/>
        <end position="277"/>
    </location>
</feature>
<organism evidence="5 6">
    <name type="scientific">Buddleja alternifolia</name>
    <dbReference type="NCBI Taxonomy" id="168488"/>
    <lineage>
        <taxon>Eukaryota</taxon>
        <taxon>Viridiplantae</taxon>
        <taxon>Streptophyta</taxon>
        <taxon>Embryophyta</taxon>
        <taxon>Tracheophyta</taxon>
        <taxon>Spermatophyta</taxon>
        <taxon>Magnoliopsida</taxon>
        <taxon>eudicotyledons</taxon>
        <taxon>Gunneridae</taxon>
        <taxon>Pentapetalae</taxon>
        <taxon>asterids</taxon>
        <taxon>lamiids</taxon>
        <taxon>Lamiales</taxon>
        <taxon>Scrophulariaceae</taxon>
        <taxon>Buddlejeae</taxon>
        <taxon>Buddleja</taxon>
    </lineage>
</organism>
<dbReference type="GO" id="GO:0003723">
    <property type="term" value="F:RNA binding"/>
    <property type="evidence" value="ECO:0007669"/>
    <property type="project" value="UniProtKB-UniRule"/>
</dbReference>
<feature type="compositionally biased region" description="Low complexity" evidence="3">
    <location>
        <begin position="11"/>
        <end position="21"/>
    </location>
</feature>
<evidence type="ECO:0000256" key="3">
    <source>
        <dbReference type="SAM" id="MobiDB-lite"/>
    </source>
</evidence>
<feature type="compositionally biased region" description="Low complexity" evidence="3">
    <location>
        <begin position="29"/>
        <end position="41"/>
    </location>
</feature>
<gene>
    <name evidence="5" type="ORF">BUALT_Bualt01G0021700</name>
</gene>
<dbReference type="Gene3D" id="1.10.10.10">
    <property type="entry name" value="Winged helix-like DNA-binding domain superfamily/Winged helix DNA-binding domain"/>
    <property type="match status" value="1"/>
</dbReference>
<evidence type="ECO:0000313" key="5">
    <source>
        <dbReference type="EMBL" id="KAG8389850.1"/>
    </source>
</evidence>
<dbReference type="CDD" id="cd07323">
    <property type="entry name" value="LAM"/>
    <property type="match status" value="1"/>
</dbReference>
<dbReference type="PANTHER" id="PTHR22792:SF132">
    <property type="entry name" value="LA-RELATED PROTEIN 1"/>
    <property type="match status" value="1"/>
</dbReference>
<feature type="compositionally biased region" description="Low complexity" evidence="3">
    <location>
        <begin position="158"/>
        <end position="187"/>
    </location>
</feature>
<keyword evidence="1 2" id="KW-0694">RNA-binding</keyword>
<dbReference type="PROSITE" id="PS50961">
    <property type="entry name" value="HTH_LA"/>
    <property type="match status" value="1"/>
</dbReference>